<feature type="compositionally biased region" description="Basic and acidic residues" evidence="1">
    <location>
        <begin position="286"/>
        <end position="301"/>
    </location>
</feature>
<dbReference type="SUPFAM" id="SSF51316">
    <property type="entry name" value="Mss4-like"/>
    <property type="match status" value="1"/>
</dbReference>
<evidence type="ECO:0000313" key="3">
    <source>
        <dbReference type="Proteomes" id="UP000076632"/>
    </source>
</evidence>
<feature type="region of interest" description="Disordered" evidence="1">
    <location>
        <begin position="148"/>
        <end position="193"/>
    </location>
</feature>
<feature type="compositionally biased region" description="Acidic residues" evidence="1">
    <location>
        <begin position="172"/>
        <end position="188"/>
    </location>
</feature>
<protein>
    <recommendedName>
        <fullName evidence="4">CENP-V/GFA domain-containing protein</fullName>
    </recommendedName>
</protein>
<feature type="compositionally biased region" description="Basic and acidic residues" evidence="1">
    <location>
        <begin position="148"/>
        <end position="160"/>
    </location>
</feature>
<dbReference type="EMBL" id="KV407459">
    <property type="protein sequence ID" value="KZF21958.1"/>
    <property type="molecule type" value="Genomic_DNA"/>
</dbReference>
<feature type="region of interest" description="Disordered" evidence="1">
    <location>
        <begin position="228"/>
        <end position="301"/>
    </location>
</feature>
<feature type="compositionally biased region" description="Polar residues" evidence="1">
    <location>
        <begin position="229"/>
        <end position="238"/>
    </location>
</feature>
<dbReference type="InParanoid" id="A0A165GAR5"/>
<evidence type="ECO:0000313" key="2">
    <source>
        <dbReference type="EMBL" id="KZF21958.1"/>
    </source>
</evidence>
<dbReference type="Proteomes" id="UP000076632">
    <property type="component" value="Unassembled WGS sequence"/>
</dbReference>
<dbReference type="Gene3D" id="3.90.1590.10">
    <property type="entry name" value="glutathione-dependent formaldehyde- activating enzyme (gfa)"/>
    <property type="match status" value="1"/>
</dbReference>
<feature type="compositionally biased region" description="Acidic residues" evidence="1">
    <location>
        <begin position="251"/>
        <end position="263"/>
    </location>
</feature>
<dbReference type="AlphaFoldDB" id="A0A165GAR5"/>
<accession>A0A165GAR5</accession>
<keyword evidence="3" id="KW-1185">Reference proteome</keyword>
<dbReference type="OMA" id="PWFEEMI"/>
<dbReference type="STRING" id="1328760.A0A165GAR5"/>
<evidence type="ECO:0000256" key="1">
    <source>
        <dbReference type="SAM" id="MobiDB-lite"/>
    </source>
</evidence>
<evidence type="ECO:0008006" key="4">
    <source>
        <dbReference type="Google" id="ProtNLM"/>
    </source>
</evidence>
<sequence>MSRERPLRGSCSCGRNQYIVEVPEDSTERAQVFFDRGSGSRRHLATPLSAWLRVPLDWYRSSTYAFFNDESHATIRRVFTPAASPSTKRQFCGYCGTPLSYWTESPHSEADFISLTLGSLLGEDLLELEELGLLPPEAVDDALTEKEQIEARRESDESKNDSQLTRQRQTLEDEAEVETEEEDAEEEKEGALGQQLSRVFGTDDGFFDHLPWFESLIDGSKLGRLSRRSAGQSQSQDGNVRVEWEIAEWNGGEDEEDDDDGDEASAQKSNPGKRKLVEIEEEDDGETGHQRSVAMRESRDV</sequence>
<name>A0A165GAR5_XYLHT</name>
<dbReference type="InterPro" id="IPR011057">
    <property type="entry name" value="Mss4-like_sf"/>
</dbReference>
<dbReference type="GeneID" id="28901222"/>
<proteinExistence type="predicted"/>
<gene>
    <name evidence="2" type="ORF">L228DRAFT_283160</name>
</gene>
<reference evidence="2 3" key="1">
    <citation type="journal article" date="2016" name="Fungal Biol.">
        <title>The genome of Xylona heveae provides a window into fungal endophytism.</title>
        <authorList>
            <person name="Gazis R."/>
            <person name="Kuo A."/>
            <person name="Riley R."/>
            <person name="LaButti K."/>
            <person name="Lipzen A."/>
            <person name="Lin J."/>
            <person name="Amirebrahimi M."/>
            <person name="Hesse C.N."/>
            <person name="Spatafora J.W."/>
            <person name="Henrissat B."/>
            <person name="Hainaut M."/>
            <person name="Grigoriev I.V."/>
            <person name="Hibbett D.S."/>
        </authorList>
    </citation>
    <scope>NUCLEOTIDE SEQUENCE [LARGE SCALE GENOMIC DNA]</scope>
    <source>
        <strain evidence="2 3">TC161</strain>
    </source>
</reference>
<organism evidence="2 3">
    <name type="scientific">Xylona heveae (strain CBS 132557 / TC161)</name>
    <dbReference type="NCBI Taxonomy" id="1328760"/>
    <lineage>
        <taxon>Eukaryota</taxon>
        <taxon>Fungi</taxon>
        <taxon>Dikarya</taxon>
        <taxon>Ascomycota</taxon>
        <taxon>Pezizomycotina</taxon>
        <taxon>Xylonomycetes</taxon>
        <taxon>Xylonales</taxon>
        <taxon>Xylonaceae</taxon>
        <taxon>Xylona</taxon>
    </lineage>
</organism>
<dbReference type="RefSeq" id="XP_018187513.1">
    <property type="nucleotide sequence ID" value="XM_018336085.1"/>
</dbReference>
<dbReference type="OrthoDB" id="3907216at2759"/>